<proteinExistence type="predicted"/>
<keyword evidence="2" id="KW-1185">Reference proteome</keyword>
<dbReference type="AlphaFoldDB" id="A0A250KXY2"/>
<reference evidence="1 2" key="1">
    <citation type="submission" date="2016-12" db="EMBL/GenBank/DDBJ databases">
        <title>Genome sequencing of Methylocaldum marinum.</title>
        <authorList>
            <person name="Takeuchi M."/>
            <person name="Kamagata Y."/>
            <person name="Hiraoka S."/>
            <person name="Oshima K."/>
            <person name="Hattori M."/>
            <person name="Iwasaki W."/>
        </authorList>
    </citation>
    <scope>NUCLEOTIDE SEQUENCE [LARGE SCALE GENOMIC DNA]</scope>
    <source>
        <strain evidence="1 2">S8</strain>
    </source>
</reference>
<sequence>MAADHVSWKYWARVRSDSADRVNCCRLSYHCIDVAAVQASYANPPRIDKELNQDQLRNKERG</sequence>
<dbReference type="Proteomes" id="UP000266313">
    <property type="component" value="Chromosome"/>
</dbReference>
<evidence type="ECO:0000313" key="1">
    <source>
        <dbReference type="EMBL" id="BBA36475.1"/>
    </source>
</evidence>
<dbReference type="EMBL" id="AP017928">
    <property type="protein sequence ID" value="BBA36475.1"/>
    <property type="molecule type" value="Genomic_DNA"/>
</dbReference>
<gene>
    <name evidence="1" type="ORF">sS8_4545</name>
</gene>
<protein>
    <submittedName>
        <fullName evidence="1">Uncharacterized protein</fullName>
    </submittedName>
</protein>
<dbReference type="KEGG" id="mmai:sS8_4545"/>
<name>A0A250KXY2_9GAMM</name>
<accession>A0A250KXY2</accession>
<organism evidence="1 2">
    <name type="scientific">Methylocaldum marinum</name>
    <dbReference type="NCBI Taxonomy" id="1432792"/>
    <lineage>
        <taxon>Bacteria</taxon>
        <taxon>Pseudomonadati</taxon>
        <taxon>Pseudomonadota</taxon>
        <taxon>Gammaproteobacteria</taxon>
        <taxon>Methylococcales</taxon>
        <taxon>Methylococcaceae</taxon>
        <taxon>Methylocaldum</taxon>
    </lineage>
</organism>
<evidence type="ECO:0000313" key="2">
    <source>
        <dbReference type="Proteomes" id="UP000266313"/>
    </source>
</evidence>